<proteinExistence type="inferred from homology"/>
<comment type="subcellular location">
    <subcellularLocation>
        <location evidence="1">Cytoplasm</location>
    </subcellularLocation>
</comment>
<evidence type="ECO:0000256" key="4">
    <source>
        <dbReference type="ARBA" id="ARBA00012584"/>
    </source>
</evidence>
<evidence type="ECO:0000259" key="15">
    <source>
        <dbReference type="PROSITE" id="PS51163"/>
    </source>
</evidence>
<dbReference type="SUPFAM" id="SSF55821">
    <property type="entry name" value="YrdC/RibB"/>
    <property type="match status" value="1"/>
</dbReference>
<dbReference type="GO" id="GO:0006450">
    <property type="term" value="P:regulation of translational fidelity"/>
    <property type="evidence" value="ECO:0007669"/>
    <property type="project" value="TreeGrafter"/>
</dbReference>
<dbReference type="Pfam" id="PF01451">
    <property type="entry name" value="LMWPc"/>
    <property type="match status" value="1"/>
</dbReference>
<dbReference type="GO" id="GO:0003725">
    <property type="term" value="F:double-stranded RNA binding"/>
    <property type="evidence" value="ECO:0007669"/>
    <property type="project" value="InterPro"/>
</dbReference>
<evidence type="ECO:0000256" key="9">
    <source>
        <dbReference type="ARBA" id="ARBA00022741"/>
    </source>
</evidence>
<feature type="domain" description="YrdC-like" evidence="15">
    <location>
        <begin position="13"/>
        <end position="202"/>
    </location>
</feature>
<dbReference type="Gene3D" id="3.90.870.10">
    <property type="entry name" value="DHBP synthase"/>
    <property type="match status" value="1"/>
</dbReference>
<feature type="active site" evidence="14">
    <location>
        <position position="235"/>
    </location>
</feature>
<dbReference type="GO" id="GO:0061710">
    <property type="term" value="F:L-threonylcarbamoyladenylate synthase"/>
    <property type="evidence" value="ECO:0007669"/>
    <property type="project" value="UniProtKB-EC"/>
</dbReference>
<dbReference type="GO" id="GO:0008033">
    <property type="term" value="P:tRNA processing"/>
    <property type="evidence" value="ECO:0007669"/>
    <property type="project" value="UniProtKB-KW"/>
</dbReference>
<dbReference type="InterPro" id="IPR006070">
    <property type="entry name" value="Sua5-like_dom"/>
</dbReference>
<name>A0A7V4WUI4_CALAY</name>
<dbReference type="PROSITE" id="PS51163">
    <property type="entry name" value="YRDC"/>
    <property type="match status" value="1"/>
</dbReference>
<dbReference type="PANTHER" id="PTHR17490">
    <property type="entry name" value="SUA5"/>
    <property type="match status" value="1"/>
</dbReference>
<gene>
    <name evidence="16" type="ORF">ENK44_01540</name>
</gene>
<comment type="catalytic activity">
    <reaction evidence="13">
        <text>L-threonine + hydrogencarbonate + ATP = L-threonylcarbamoyladenylate + diphosphate + H2O</text>
        <dbReference type="Rhea" id="RHEA:36407"/>
        <dbReference type="ChEBI" id="CHEBI:15377"/>
        <dbReference type="ChEBI" id="CHEBI:17544"/>
        <dbReference type="ChEBI" id="CHEBI:30616"/>
        <dbReference type="ChEBI" id="CHEBI:33019"/>
        <dbReference type="ChEBI" id="CHEBI:57926"/>
        <dbReference type="ChEBI" id="CHEBI:73682"/>
        <dbReference type="EC" id="2.7.7.87"/>
    </reaction>
</comment>
<keyword evidence="10" id="KW-0378">Hydrolase</keyword>
<keyword evidence="6" id="KW-0808">Transferase</keyword>
<evidence type="ECO:0000256" key="3">
    <source>
        <dbReference type="ARBA" id="ARBA00011063"/>
    </source>
</evidence>
<keyword evidence="9" id="KW-0547">Nucleotide-binding</keyword>
<evidence type="ECO:0000256" key="13">
    <source>
        <dbReference type="ARBA" id="ARBA00048366"/>
    </source>
</evidence>
<dbReference type="PANTHER" id="PTHR17490:SF16">
    <property type="entry name" value="THREONYLCARBAMOYL-AMP SYNTHASE"/>
    <property type="match status" value="1"/>
</dbReference>
<evidence type="ECO:0000256" key="11">
    <source>
        <dbReference type="ARBA" id="ARBA00022840"/>
    </source>
</evidence>
<evidence type="ECO:0000256" key="6">
    <source>
        <dbReference type="ARBA" id="ARBA00022679"/>
    </source>
</evidence>
<dbReference type="AlphaFoldDB" id="A0A7V4WUI4"/>
<dbReference type="EMBL" id="DRQG01000016">
    <property type="protein sequence ID" value="HGY54361.1"/>
    <property type="molecule type" value="Genomic_DNA"/>
</dbReference>
<comment type="caution">
    <text evidence="16">The sequence shown here is derived from an EMBL/GenBank/DDBJ whole genome shotgun (WGS) entry which is preliminary data.</text>
</comment>
<sequence length="386" mass="43899">MEYYKIDPAKPDKEIIQKAVEILRNGGIIVYPTDTLYGLGVDALNEKALTRLYLLKQRGEKAPVSLMVPNISAIKKYTAKLSPEINNALKKLLPGKVTVILPQKDKDTLPYLFRMNKKNKLGFRIPRHNVCSALNKSYPNPITTTSANISGKANALTIQDIIAQFGDKLDLILDAGPVKGKKGSTIIDFTKNPFLVLREGEVSVDKIRKKLPDIPLQKRKSKYVVTFVCSGNICRSPLAMGILRAMLSKTKYRNLVEVNSAGTLNLPTQPVYEYAGEVAEENHIDLSEHFSRPVTERIMDEADLVVCMALNHYTHLRAAFPQHKEKIIMLKQWNRPKKLFNPSIADPIGHSRDFFRDTYREIHKELKRVFPFLIQDIKRFIKYNDL</sequence>
<organism evidence="16">
    <name type="scientific">Caldithrix abyssi</name>
    <dbReference type="NCBI Taxonomy" id="187145"/>
    <lineage>
        <taxon>Bacteria</taxon>
        <taxon>Pseudomonadati</taxon>
        <taxon>Calditrichota</taxon>
        <taxon>Calditrichia</taxon>
        <taxon>Calditrichales</taxon>
        <taxon>Calditrichaceae</taxon>
        <taxon>Caldithrix</taxon>
    </lineage>
</organism>
<dbReference type="GO" id="GO:0005524">
    <property type="term" value="F:ATP binding"/>
    <property type="evidence" value="ECO:0007669"/>
    <property type="project" value="UniProtKB-KW"/>
</dbReference>
<keyword evidence="5" id="KW-0963">Cytoplasm</keyword>
<evidence type="ECO:0000256" key="2">
    <source>
        <dbReference type="ARBA" id="ARBA00007663"/>
    </source>
</evidence>
<evidence type="ECO:0000256" key="1">
    <source>
        <dbReference type="ARBA" id="ARBA00004496"/>
    </source>
</evidence>
<evidence type="ECO:0000256" key="8">
    <source>
        <dbReference type="ARBA" id="ARBA00022695"/>
    </source>
</evidence>
<dbReference type="SUPFAM" id="SSF52788">
    <property type="entry name" value="Phosphotyrosine protein phosphatases I"/>
    <property type="match status" value="1"/>
</dbReference>
<dbReference type="NCBIfam" id="TIGR00057">
    <property type="entry name" value="L-threonylcarbamoyladenylate synthase"/>
    <property type="match status" value="1"/>
</dbReference>
<evidence type="ECO:0000256" key="14">
    <source>
        <dbReference type="PIRSR" id="PIRSR617867-1"/>
    </source>
</evidence>
<dbReference type="InterPro" id="IPR023485">
    <property type="entry name" value="Ptyr_pPase"/>
</dbReference>
<evidence type="ECO:0000256" key="5">
    <source>
        <dbReference type="ARBA" id="ARBA00022490"/>
    </source>
</evidence>
<feature type="active site" description="Proton donor" evidence="14">
    <location>
        <position position="346"/>
    </location>
</feature>
<comment type="similarity">
    <text evidence="2">Belongs to the SUA5 family.</text>
</comment>
<dbReference type="EC" id="2.7.7.87" evidence="4"/>
<evidence type="ECO:0000256" key="10">
    <source>
        <dbReference type="ARBA" id="ARBA00022801"/>
    </source>
</evidence>
<dbReference type="InterPro" id="IPR017867">
    <property type="entry name" value="Tyr_phospatase_low_mol_wt"/>
</dbReference>
<evidence type="ECO:0000313" key="16">
    <source>
        <dbReference type="EMBL" id="HGY54361.1"/>
    </source>
</evidence>
<evidence type="ECO:0000256" key="7">
    <source>
        <dbReference type="ARBA" id="ARBA00022694"/>
    </source>
</evidence>
<dbReference type="GO" id="GO:0005737">
    <property type="term" value="C:cytoplasm"/>
    <property type="evidence" value="ECO:0007669"/>
    <property type="project" value="UniProtKB-SubCell"/>
</dbReference>
<feature type="active site" description="Nucleophile" evidence="14">
    <location>
        <position position="229"/>
    </location>
</feature>
<reference evidence="16" key="1">
    <citation type="journal article" date="2020" name="mSystems">
        <title>Genome- and Community-Level Interaction Insights into Carbon Utilization and Element Cycling Functions of Hydrothermarchaeota in Hydrothermal Sediment.</title>
        <authorList>
            <person name="Zhou Z."/>
            <person name="Liu Y."/>
            <person name="Xu W."/>
            <person name="Pan J."/>
            <person name="Luo Z.H."/>
            <person name="Li M."/>
        </authorList>
    </citation>
    <scope>NUCLEOTIDE SEQUENCE [LARGE SCALE GENOMIC DNA]</scope>
    <source>
        <strain evidence="16">HyVt-577</strain>
    </source>
</reference>
<dbReference type="GO" id="GO:0000049">
    <property type="term" value="F:tRNA binding"/>
    <property type="evidence" value="ECO:0007669"/>
    <property type="project" value="TreeGrafter"/>
</dbReference>
<dbReference type="InterPro" id="IPR036196">
    <property type="entry name" value="Ptyr_pPase_sf"/>
</dbReference>
<protein>
    <recommendedName>
        <fullName evidence="12">L-threonylcarbamoyladenylate synthase</fullName>
        <ecNumber evidence="4">2.7.7.87</ecNumber>
    </recommendedName>
    <alternativeName>
        <fullName evidence="12">L-threonylcarbamoyladenylate synthase</fullName>
    </alternativeName>
</protein>
<keyword evidence="7" id="KW-0819">tRNA processing</keyword>
<dbReference type="PRINTS" id="PR00719">
    <property type="entry name" value="LMWPTPASE"/>
</dbReference>
<dbReference type="GO" id="GO:0004725">
    <property type="term" value="F:protein tyrosine phosphatase activity"/>
    <property type="evidence" value="ECO:0007669"/>
    <property type="project" value="InterPro"/>
</dbReference>
<dbReference type="InterPro" id="IPR050156">
    <property type="entry name" value="TC-AMP_synthase_SUA5"/>
</dbReference>
<keyword evidence="8" id="KW-0548">Nucleotidyltransferase</keyword>
<keyword evidence="11" id="KW-0067">ATP-binding</keyword>
<accession>A0A7V4WUI4</accession>
<dbReference type="Proteomes" id="UP000885779">
    <property type="component" value="Unassembled WGS sequence"/>
</dbReference>
<comment type="similarity">
    <text evidence="3">Belongs to the low molecular weight phosphotyrosine protein phosphatase family.</text>
</comment>
<dbReference type="InterPro" id="IPR017945">
    <property type="entry name" value="DHBP_synth_RibB-like_a/b_dom"/>
</dbReference>
<dbReference type="Pfam" id="PF01300">
    <property type="entry name" value="Sua5_yciO_yrdC"/>
    <property type="match status" value="1"/>
</dbReference>
<dbReference type="SMART" id="SM00226">
    <property type="entry name" value="LMWPc"/>
    <property type="match status" value="1"/>
</dbReference>
<evidence type="ECO:0000256" key="12">
    <source>
        <dbReference type="ARBA" id="ARBA00029774"/>
    </source>
</evidence>
<dbReference type="Gene3D" id="3.40.50.2300">
    <property type="match status" value="1"/>
</dbReference>